<dbReference type="PANTHER" id="PTHR33480">
    <property type="entry name" value="SET DOMAIN-CONTAINING PROTEIN-RELATED"/>
    <property type="match status" value="1"/>
</dbReference>
<protein>
    <submittedName>
        <fullName evidence="2">Uncharacterized protein</fullName>
    </submittedName>
</protein>
<gene>
    <name evidence="2" type="ORF">EEDITHA_LOCUS15438</name>
</gene>
<accession>A0AAU9ULQ3</accession>
<feature type="region of interest" description="Disordered" evidence="1">
    <location>
        <begin position="59"/>
        <end position="82"/>
    </location>
</feature>
<comment type="caution">
    <text evidence="2">The sequence shown here is derived from an EMBL/GenBank/DDBJ whole genome shotgun (WGS) entry which is preliminary data.</text>
</comment>
<dbReference type="EMBL" id="CAKOGL010000023">
    <property type="protein sequence ID" value="CAH2100594.1"/>
    <property type="molecule type" value="Genomic_DNA"/>
</dbReference>
<keyword evidence="3" id="KW-1185">Reference proteome</keyword>
<proteinExistence type="predicted"/>
<evidence type="ECO:0000256" key="1">
    <source>
        <dbReference type="SAM" id="MobiDB-lite"/>
    </source>
</evidence>
<evidence type="ECO:0000313" key="3">
    <source>
        <dbReference type="Proteomes" id="UP001153954"/>
    </source>
</evidence>
<evidence type="ECO:0000313" key="2">
    <source>
        <dbReference type="EMBL" id="CAH2100594.1"/>
    </source>
</evidence>
<sequence length="742" mass="85237">MDLVIQNATEVHVSQTSIGDMCASHVKLEDGTEEKRQENAGELEVEKLSFVNQDYPGWDPFSASGSSDEDQPTTFQKPQNIELEPRQLQVDTVLPTTEEHQSQAADCNGSVGKDQKKYFCFYCETHVLNFSRHIIRNHYLEVDVKKILALPKKSQIRRNLIIQLKKRENYISNLARCERPMKLEKYLNESDYLPYQNCLGFYPRKQLWTHNNKCNPEALGAHMQAEAQNLMCLNSPHTPSIILQKVFSRMRADEISFVVKQDALICKFGENHTKRHVGEHFINVISSKMRQLAKIFIEIQKIKPDIRTFVDALSSQNYNVLIAAAKVVAKYDENLHRYCSPTIAMNICTSIKQCCNIAITEILKMKPSIKYAEKQADLKTLVQLIESNWTSDVLNLNKWNKVTIVTLASDLKLLKNHLCSTAQNAAVQLKDENIQDIGAYKLLAETIFCRILLLNRLRPGQLQSLSLRTYVKNEHKEYQYEEIHHTLTATEKILFQRLKCVVIRGNKRSSGVPVLISTDVQRDLDLLISLREKYIYVSNKFLFAKPSARTFLCGYGVLQKHVKLSRAKNPDAISSTKLKKYLATLTQLFNMTKNDIEQLSNYLGYTAGVHTQNYRLHGNIFQTAKLSKLLMLIEDGQADLFKGKSLDEININMDEDLEVEGLQREENLDFAENENTLQESDMVADLSTTTVLVPETPPMNHLSKKTSKRRECDALKTLHPELLQNKNWRKIKVFVKNYYCKH</sequence>
<dbReference type="AlphaFoldDB" id="A0AAU9ULQ3"/>
<organism evidence="2 3">
    <name type="scientific">Euphydryas editha</name>
    <name type="common">Edith's checkerspot</name>
    <dbReference type="NCBI Taxonomy" id="104508"/>
    <lineage>
        <taxon>Eukaryota</taxon>
        <taxon>Metazoa</taxon>
        <taxon>Ecdysozoa</taxon>
        <taxon>Arthropoda</taxon>
        <taxon>Hexapoda</taxon>
        <taxon>Insecta</taxon>
        <taxon>Pterygota</taxon>
        <taxon>Neoptera</taxon>
        <taxon>Endopterygota</taxon>
        <taxon>Lepidoptera</taxon>
        <taxon>Glossata</taxon>
        <taxon>Ditrysia</taxon>
        <taxon>Papilionoidea</taxon>
        <taxon>Nymphalidae</taxon>
        <taxon>Nymphalinae</taxon>
        <taxon>Euphydryas</taxon>
    </lineage>
</organism>
<name>A0AAU9ULQ3_EUPED</name>
<dbReference type="Proteomes" id="UP001153954">
    <property type="component" value="Unassembled WGS sequence"/>
</dbReference>
<reference evidence="2" key="1">
    <citation type="submission" date="2022-03" db="EMBL/GenBank/DDBJ databases">
        <authorList>
            <person name="Tunstrom K."/>
        </authorList>
    </citation>
    <scope>NUCLEOTIDE SEQUENCE</scope>
</reference>
<dbReference type="PANTHER" id="PTHR33480:SF1">
    <property type="entry name" value="TYR RECOMBINASE DOMAIN-CONTAINING PROTEIN"/>
    <property type="match status" value="1"/>
</dbReference>